<accession>A0A0F9T105</accession>
<gene>
    <name evidence="2" type="ORF">LCGC14_0450880</name>
</gene>
<feature type="compositionally biased region" description="Basic and acidic residues" evidence="1">
    <location>
        <begin position="107"/>
        <end position="125"/>
    </location>
</feature>
<sequence>MKWIKNLIRNWLKDENDVHKFLAGKDGSNFDEYQKGVHLKQLTQQEGWPLLKGIFMETIRIQNLDMQVEVSGKKVNNTGAIYAKGLALASALLIEIEEINLQELKAGQKELDRDANDRKLDAISEEKDEPSEEE</sequence>
<reference evidence="2" key="1">
    <citation type="journal article" date="2015" name="Nature">
        <title>Complex archaea that bridge the gap between prokaryotes and eukaryotes.</title>
        <authorList>
            <person name="Spang A."/>
            <person name="Saw J.H."/>
            <person name="Jorgensen S.L."/>
            <person name="Zaremba-Niedzwiedzka K."/>
            <person name="Martijn J."/>
            <person name="Lind A.E."/>
            <person name="van Eijk R."/>
            <person name="Schleper C."/>
            <person name="Guy L."/>
            <person name="Ettema T.J."/>
        </authorList>
    </citation>
    <scope>NUCLEOTIDE SEQUENCE</scope>
</reference>
<evidence type="ECO:0000313" key="2">
    <source>
        <dbReference type="EMBL" id="KKN68452.1"/>
    </source>
</evidence>
<dbReference type="EMBL" id="LAZR01000448">
    <property type="protein sequence ID" value="KKN68452.1"/>
    <property type="molecule type" value="Genomic_DNA"/>
</dbReference>
<feature type="region of interest" description="Disordered" evidence="1">
    <location>
        <begin position="107"/>
        <end position="134"/>
    </location>
</feature>
<dbReference type="AlphaFoldDB" id="A0A0F9T105"/>
<comment type="caution">
    <text evidence="2">The sequence shown here is derived from an EMBL/GenBank/DDBJ whole genome shotgun (WGS) entry which is preliminary data.</text>
</comment>
<proteinExistence type="predicted"/>
<name>A0A0F9T105_9ZZZZ</name>
<protein>
    <submittedName>
        <fullName evidence="2">Uncharacterized protein</fullName>
    </submittedName>
</protein>
<organism evidence="2">
    <name type="scientific">marine sediment metagenome</name>
    <dbReference type="NCBI Taxonomy" id="412755"/>
    <lineage>
        <taxon>unclassified sequences</taxon>
        <taxon>metagenomes</taxon>
        <taxon>ecological metagenomes</taxon>
    </lineage>
</organism>
<evidence type="ECO:0000256" key="1">
    <source>
        <dbReference type="SAM" id="MobiDB-lite"/>
    </source>
</evidence>